<evidence type="ECO:0000313" key="2">
    <source>
        <dbReference type="EMBL" id="CEP11724.1"/>
    </source>
</evidence>
<organism evidence="2 3">
    <name type="scientific">Parasitella parasitica</name>
    <dbReference type="NCBI Taxonomy" id="35722"/>
    <lineage>
        <taxon>Eukaryota</taxon>
        <taxon>Fungi</taxon>
        <taxon>Fungi incertae sedis</taxon>
        <taxon>Mucoromycota</taxon>
        <taxon>Mucoromycotina</taxon>
        <taxon>Mucoromycetes</taxon>
        <taxon>Mucorales</taxon>
        <taxon>Mucorineae</taxon>
        <taxon>Mucoraceae</taxon>
        <taxon>Parasitella</taxon>
    </lineage>
</organism>
<proteinExistence type="predicted"/>
<evidence type="ECO:0000313" key="3">
    <source>
        <dbReference type="Proteomes" id="UP000054107"/>
    </source>
</evidence>
<protein>
    <recommendedName>
        <fullName evidence="1">Tc1-like transposase DDE domain-containing protein</fullName>
    </recommendedName>
</protein>
<feature type="domain" description="Tc1-like transposase DDE" evidence="1">
    <location>
        <begin position="216"/>
        <end position="289"/>
    </location>
</feature>
<reference evidence="2 3" key="1">
    <citation type="submission" date="2014-09" db="EMBL/GenBank/DDBJ databases">
        <authorList>
            <person name="Ellenberger Sabrina"/>
        </authorList>
    </citation>
    <scope>NUCLEOTIDE SEQUENCE [LARGE SCALE GENOMIC DNA]</scope>
    <source>
        <strain evidence="2 3">CBS 412.66</strain>
    </source>
</reference>
<dbReference type="OrthoDB" id="2266637at2759"/>
<dbReference type="Gene3D" id="3.30.420.10">
    <property type="entry name" value="Ribonuclease H-like superfamily/Ribonuclease H"/>
    <property type="match status" value="1"/>
</dbReference>
<dbReference type="GO" id="GO:0003676">
    <property type="term" value="F:nucleic acid binding"/>
    <property type="evidence" value="ECO:0007669"/>
    <property type="project" value="InterPro"/>
</dbReference>
<sequence length="291" mass="33265">MKKAISPTILWKMIELPEGQRFADTIGRELVIESRTAQRCWKSYLETSEVPLKKTTKNRGRPSNFTEEHKAHVLDLVDNDSQVTVMDVVESLTKSFEDVSLTKSAAHRHMNETLYERITLGPKSQNVQLSRCLKQVGGWAEKRYQATITADSTGAVSYTSLGAIPSKFAVSIMELRNPQKEWSKRIKIDFYKLKSKAPPSNNKPLLKGTVTGHYLVFLEKTMDEIDCLPEMEGYYIAVDNVFIHAVKEIDELITRRGYKPFYLPPCSPELNPVEQFWVIVKNNVKCSKFED</sequence>
<dbReference type="PANTHER" id="PTHR46564:SF1">
    <property type="entry name" value="TRANSPOSASE"/>
    <property type="match status" value="1"/>
</dbReference>
<dbReference type="InterPro" id="IPR036397">
    <property type="entry name" value="RNaseH_sf"/>
</dbReference>
<dbReference type="PANTHER" id="PTHR46564">
    <property type="entry name" value="TRANSPOSASE"/>
    <property type="match status" value="1"/>
</dbReference>
<dbReference type="EMBL" id="LN726786">
    <property type="protein sequence ID" value="CEP11724.1"/>
    <property type="molecule type" value="Genomic_DNA"/>
</dbReference>
<dbReference type="AlphaFoldDB" id="A0A0B7N9S0"/>
<gene>
    <name evidence="2" type="primary">PARPA_05606.1 scaffold 18730</name>
</gene>
<keyword evidence="3" id="KW-1185">Reference proteome</keyword>
<dbReference type="InterPro" id="IPR038717">
    <property type="entry name" value="Tc1-like_DDE_dom"/>
</dbReference>
<accession>A0A0B7N9S0</accession>
<dbReference type="Pfam" id="PF13358">
    <property type="entry name" value="DDE_3"/>
    <property type="match status" value="1"/>
</dbReference>
<name>A0A0B7N9S0_9FUNG</name>
<dbReference type="Proteomes" id="UP000054107">
    <property type="component" value="Unassembled WGS sequence"/>
</dbReference>
<evidence type="ECO:0000259" key="1">
    <source>
        <dbReference type="Pfam" id="PF13358"/>
    </source>
</evidence>